<dbReference type="InterPro" id="IPR035461">
    <property type="entry name" value="GmhA/DiaA"/>
</dbReference>
<keyword evidence="8 9" id="KW-0119">Carbohydrate metabolism</keyword>
<evidence type="ECO:0000313" key="11">
    <source>
        <dbReference type="EMBL" id="PSN99800.1"/>
    </source>
</evidence>
<dbReference type="PANTHER" id="PTHR30390:SF6">
    <property type="entry name" value="DNAA INITIATOR-ASSOCIATING PROTEIN DIAA"/>
    <property type="match status" value="1"/>
</dbReference>
<feature type="binding site" evidence="9">
    <location>
        <position position="162"/>
    </location>
    <ligand>
        <name>Zn(2+)</name>
        <dbReference type="ChEBI" id="CHEBI:29105"/>
    </ligand>
</feature>
<sequence length="184" mass="19676">MKRYIDEGVRARSLLDPHDVVEVARVVAHCFKNGKKLLLFGNGGSAADAQHIAAEFVGRFLKERRSLPALALTTNTSALTAISNDYSYELVFARQVEAFGERGDVAFAISTSGNSRNVLEGVKAAKNLGIYTVGLTGGSGGKLKELVNKAVVVASDKTSIIQEVHIAVGHMVSLLVERELFGGF</sequence>
<dbReference type="EMBL" id="NEXG01000038">
    <property type="protein sequence ID" value="PSN99800.1"/>
    <property type="molecule type" value="Genomic_DNA"/>
</dbReference>
<name>A0A2R6BMG2_9ARCH</name>
<feature type="binding site" evidence="9">
    <location>
        <position position="170"/>
    </location>
    <ligand>
        <name>Zn(2+)</name>
        <dbReference type="ChEBI" id="CHEBI:29105"/>
    </ligand>
</feature>
<dbReference type="GO" id="GO:0005737">
    <property type="term" value="C:cytoplasm"/>
    <property type="evidence" value="ECO:0007669"/>
    <property type="project" value="UniProtKB-SubCell"/>
</dbReference>
<dbReference type="CDD" id="cd05006">
    <property type="entry name" value="SIS_GmhA"/>
    <property type="match status" value="1"/>
</dbReference>
<evidence type="ECO:0000256" key="5">
    <source>
        <dbReference type="ARBA" id="ARBA00022723"/>
    </source>
</evidence>
<evidence type="ECO:0000256" key="2">
    <source>
        <dbReference type="ARBA" id="ARBA00004496"/>
    </source>
</evidence>
<evidence type="ECO:0000256" key="8">
    <source>
        <dbReference type="ARBA" id="ARBA00023277"/>
    </source>
</evidence>
<dbReference type="PROSITE" id="PS51464">
    <property type="entry name" value="SIS"/>
    <property type="match status" value="1"/>
</dbReference>
<dbReference type="GO" id="GO:0008270">
    <property type="term" value="F:zinc ion binding"/>
    <property type="evidence" value="ECO:0007669"/>
    <property type="project" value="UniProtKB-UniRule"/>
</dbReference>
<comment type="subcellular location">
    <subcellularLocation>
        <location evidence="2 9">Cytoplasm</location>
    </subcellularLocation>
</comment>
<protein>
    <recommendedName>
        <fullName evidence="9">Probable phosphoheptose isomerase</fullName>
        <ecNumber evidence="9">5.3.1.28</ecNumber>
    </recommendedName>
    <alternativeName>
        <fullName evidence="9">Sedoheptulose 7-phosphate isomerase</fullName>
    </alternativeName>
</protein>
<proteinExistence type="inferred from homology"/>
<dbReference type="GO" id="GO:2001061">
    <property type="term" value="P:D-glycero-D-manno-heptose 7-phosphate biosynthetic process"/>
    <property type="evidence" value="ECO:0007669"/>
    <property type="project" value="UniProtKB-UniPathway"/>
</dbReference>
<evidence type="ECO:0000256" key="9">
    <source>
        <dbReference type="HAMAP-Rule" id="MF_00067"/>
    </source>
</evidence>
<comment type="pathway">
    <text evidence="9">Carbohydrate biosynthesis; D-glycero-D-manno-heptose 7-phosphate biosynthesis; D-glycero-alpha-D-manno-heptose 7-phosphate and D-glycero-beta-D-manno-heptose 7-phosphate from sedoheptulose 7-phosphate: step 1/1.</text>
</comment>
<feature type="binding site" evidence="9">
    <location>
        <position position="55"/>
    </location>
    <ligand>
        <name>Zn(2+)</name>
        <dbReference type="ChEBI" id="CHEBI:29105"/>
    </ligand>
</feature>
<dbReference type="Pfam" id="PF13580">
    <property type="entry name" value="SIS_2"/>
    <property type="match status" value="1"/>
</dbReference>
<keyword evidence="7 9" id="KW-0413">Isomerase</keyword>
<keyword evidence="4 9" id="KW-0963">Cytoplasm</keyword>
<dbReference type="Proteomes" id="UP000241120">
    <property type="component" value="Unassembled WGS sequence"/>
</dbReference>
<dbReference type="PANTHER" id="PTHR30390">
    <property type="entry name" value="SEDOHEPTULOSE 7-PHOSPHATE ISOMERASE / DNAA INITIATOR-ASSOCIATING FACTOR FOR REPLICATION INITIATION"/>
    <property type="match status" value="1"/>
</dbReference>
<feature type="binding site" evidence="9">
    <location>
        <begin position="84"/>
        <end position="85"/>
    </location>
    <ligand>
        <name>substrate</name>
    </ligand>
</feature>
<dbReference type="InterPro" id="IPR046348">
    <property type="entry name" value="SIS_dom_sf"/>
</dbReference>
<feature type="binding site" evidence="9">
    <location>
        <position position="55"/>
    </location>
    <ligand>
        <name>substrate</name>
    </ligand>
</feature>
<dbReference type="UniPathway" id="UPA00041">
    <property type="reaction ID" value="UER00436"/>
</dbReference>
<feature type="binding site" evidence="9">
    <location>
        <position position="115"/>
    </location>
    <ligand>
        <name>substrate</name>
    </ligand>
</feature>
<comment type="cofactor">
    <cofactor evidence="9">
        <name>Zn(2+)</name>
        <dbReference type="ChEBI" id="CHEBI:29105"/>
    </cofactor>
    <text evidence="9">Binds 1 zinc ion per subunit.</text>
</comment>
<keyword evidence="6 9" id="KW-0862">Zinc</keyword>
<dbReference type="InterPro" id="IPR004515">
    <property type="entry name" value="Phosphoheptose_Isoase"/>
</dbReference>
<feature type="binding site" evidence="9">
    <location>
        <begin position="42"/>
        <end position="44"/>
    </location>
    <ligand>
        <name>substrate</name>
    </ligand>
</feature>
<dbReference type="AlphaFoldDB" id="A0A2R6BMG2"/>
<dbReference type="InterPro" id="IPR001347">
    <property type="entry name" value="SIS_dom"/>
</dbReference>
<feature type="binding site" evidence="9">
    <location>
        <begin position="110"/>
        <end position="112"/>
    </location>
    <ligand>
        <name>substrate</name>
    </ligand>
</feature>
<comment type="function">
    <text evidence="9">Catalyzes the isomerization of sedoheptulose 7-phosphate in D-glycero-D-manno-heptose 7-phosphate.</text>
</comment>
<comment type="catalytic activity">
    <reaction evidence="1 9">
        <text>2 D-sedoheptulose 7-phosphate = D-glycero-alpha-D-manno-heptose 7-phosphate + D-glycero-beta-D-manno-heptose 7-phosphate</text>
        <dbReference type="Rhea" id="RHEA:27489"/>
        <dbReference type="ChEBI" id="CHEBI:57483"/>
        <dbReference type="ChEBI" id="CHEBI:60203"/>
        <dbReference type="ChEBI" id="CHEBI:60204"/>
        <dbReference type="EC" id="5.3.1.28"/>
    </reaction>
</comment>
<evidence type="ECO:0000256" key="7">
    <source>
        <dbReference type="ARBA" id="ARBA00023235"/>
    </source>
</evidence>
<feature type="binding site" evidence="9">
    <location>
        <position position="51"/>
    </location>
    <ligand>
        <name>Zn(2+)</name>
        <dbReference type="ChEBI" id="CHEBI:29105"/>
    </ligand>
</feature>
<dbReference type="GO" id="GO:0005975">
    <property type="term" value="P:carbohydrate metabolic process"/>
    <property type="evidence" value="ECO:0007669"/>
    <property type="project" value="UniProtKB-UniRule"/>
</dbReference>
<evidence type="ECO:0000259" key="10">
    <source>
        <dbReference type="PROSITE" id="PS51464"/>
    </source>
</evidence>
<keyword evidence="5 9" id="KW-0479">Metal-binding</keyword>
<dbReference type="InterPro" id="IPR050099">
    <property type="entry name" value="SIS_GmhA/DiaA_subfam"/>
</dbReference>
<evidence type="ECO:0000256" key="6">
    <source>
        <dbReference type="ARBA" id="ARBA00022833"/>
    </source>
</evidence>
<evidence type="ECO:0000256" key="4">
    <source>
        <dbReference type="ARBA" id="ARBA00022490"/>
    </source>
</evidence>
<dbReference type="EC" id="5.3.1.28" evidence="9"/>
<dbReference type="Gene3D" id="3.40.50.10490">
    <property type="entry name" value="Glucose-6-phosphate isomerase like protein, domain 1"/>
    <property type="match status" value="1"/>
</dbReference>
<dbReference type="SUPFAM" id="SSF53697">
    <property type="entry name" value="SIS domain"/>
    <property type="match status" value="1"/>
</dbReference>
<dbReference type="HAMAP" id="MF_00067">
    <property type="entry name" value="GmhA"/>
    <property type="match status" value="1"/>
</dbReference>
<organism evidence="11 12">
    <name type="scientific">Candidatus Marsarchaeota G2 archaeon ECH_B_1</name>
    <dbReference type="NCBI Taxonomy" id="1978159"/>
    <lineage>
        <taxon>Archaea</taxon>
        <taxon>Candidatus Marsarchaeota</taxon>
        <taxon>Candidatus Marsarchaeota group 2</taxon>
    </lineage>
</organism>
<comment type="miscellaneous">
    <text evidence="9">The reaction produces a racemic mixture of D-glycero-alpha-D-manno-heptose 7-phosphate and D-glycero-beta-D-manno-heptose 7-phosphate.</text>
</comment>
<evidence type="ECO:0000313" key="12">
    <source>
        <dbReference type="Proteomes" id="UP000241120"/>
    </source>
</evidence>
<dbReference type="GO" id="GO:0008968">
    <property type="term" value="F:D-sedoheptulose 7-phosphate isomerase activity"/>
    <property type="evidence" value="ECO:0007669"/>
    <property type="project" value="UniProtKB-UniRule"/>
</dbReference>
<dbReference type="GO" id="GO:0097367">
    <property type="term" value="F:carbohydrate derivative binding"/>
    <property type="evidence" value="ECO:0007669"/>
    <property type="project" value="InterPro"/>
</dbReference>
<comment type="caution">
    <text evidence="11">The sequence shown here is derived from an EMBL/GenBank/DDBJ whole genome shotgun (WGS) entry which is preliminary data.</text>
</comment>
<accession>A0A2R6BMG2</accession>
<feature type="binding site" evidence="9">
    <location>
        <position position="162"/>
    </location>
    <ligand>
        <name>substrate</name>
    </ligand>
</feature>
<evidence type="ECO:0000256" key="3">
    <source>
        <dbReference type="ARBA" id="ARBA00009894"/>
    </source>
</evidence>
<gene>
    <name evidence="9" type="primary">gmhA</name>
    <name evidence="11" type="ORF">B9Q05_11335</name>
</gene>
<feature type="domain" description="SIS" evidence="10">
    <location>
        <begin position="27"/>
        <end position="184"/>
    </location>
</feature>
<reference evidence="11 12" key="1">
    <citation type="submission" date="2017-04" db="EMBL/GenBank/DDBJ databases">
        <title>Novel microbial lineages endemic to geothermal iron-oxide mats fill important gaps in the evolutionary history of Archaea.</title>
        <authorList>
            <person name="Jay Z.J."/>
            <person name="Beam J.P."/>
            <person name="Dlakic M."/>
            <person name="Rusch D.B."/>
            <person name="Kozubal M.A."/>
            <person name="Inskeep W.P."/>
        </authorList>
    </citation>
    <scope>NUCLEOTIDE SEQUENCE [LARGE SCALE GENOMIC DNA]</scope>
    <source>
        <strain evidence="11">ECH_B_1</strain>
    </source>
</reference>
<comment type="similarity">
    <text evidence="3 9">Belongs to the SIS family. GmhA subfamily.</text>
</comment>
<evidence type="ECO:0000256" key="1">
    <source>
        <dbReference type="ARBA" id="ARBA00000348"/>
    </source>
</evidence>